<dbReference type="Proteomes" id="UP000638648">
    <property type="component" value="Unassembled WGS sequence"/>
</dbReference>
<organism evidence="1 2">
    <name type="scientific">Actinopolymorpha pittospori</name>
    <dbReference type="NCBI Taxonomy" id="648752"/>
    <lineage>
        <taxon>Bacteria</taxon>
        <taxon>Bacillati</taxon>
        <taxon>Actinomycetota</taxon>
        <taxon>Actinomycetes</taxon>
        <taxon>Propionibacteriales</taxon>
        <taxon>Actinopolymorphaceae</taxon>
        <taxon>Actinopolymorpha</taxon>
    </lineage>
</organism>
<reference evidence="1" key="1">
    <citation type="submission" date="2020-10" db="EMBL/GenBank/DDBJ databases">
        <title>Sequencing the genomes of 1000 actinobacteria strains.</title>
        <authorList>
            <person name="Klenk H.-P."/>
        </authorList>
    </citation>
    <scope>NUCLEOTIDE SEQUENCE</scope>
    <source>
        <strain evidence="1">DSM 45354</strain>
    </source>
</reference>
<name>A0A927R7I7_9ACTN</name>
<gene>
    <name evidence="1" type="ORF">HEB94_002475</name>
</gene>
<evidence type="ECO:0000313" key="2">
    <source>
        <dbReference type="Proteomes" id="UP000638648"/>
    </source>
</evidence>
<dbReference type="EMBL" id="JADBEM010000001">
    <property type="protein sequence ID" value="MBE1605627.1"/>
    <property type="molecule type" value="Genomic_DNA"/>
</dbReference>
<evidence type="ECO:0000313" key="1">
    <source>
        <dbReference type="EMBL" id="MBE1605627.1"/>
    </source>
</evidence>
<dbReference type="AlphaFoldDB" id="A0A927R7I7"/>
<comment type="caution">
    <text evidence="1">The sequence shown here is derived from an EMBL/GenBank/DDBJ whole genome shotgun (WGS) entry which is preliminary data.</text>
</comment>
<accession>A0A927R7I7</accession>
<protein>
    <submittedName>
        <fullName evidence="1">Uncharacterized protein</fullName>
    </submittedName>
</protein>
<sequence>MTLGYTIDAWLQVHEADERTLEGFRGYSERTIKPALATCLSRRSAEP</sequence>
<proteinExistence type="predicted"/>
<keyword evidence="2" id="KW-1185">Reference proteome</keyword>